<dbReference type="EMBL" id="UEGS01000001">
    <property type="protein sequence ID" value="SRX82544.1"/>
    <property type="molecule type" value="Genomic_DNA"/>
</dbReference>
<reference evidence="1" key="3">
    <citation type="submission" date="2020-02" db="EMBL/GenBank/DDBJ databases">
        <authorList>
            <person name="Matsumoto Y."/>
            <person name="Motooka D."/>
            <person name="Nakamura S."/>
        </authorList>
    </citation>
    <scope>NUCLEOTIDE SEQUENCE</scope>
    <source>
        <strain evidence="1">JCM 6367</strain>
    </source>
</reference>
<reference evidence="1 4" key="2">
    <citation type="journal article" date="2019" name="Emerg. Microbes Infect.">
        <title>Comprehensive subspecies identification of 175 nontuberculous mycobacteria species based on 7547 genomic profiles.</title>
        <authorList>
            <person name="Matsumoto Y."/>
            <person name="Kinjo T."/>
            <person name="Motooka D."/>
            <person name="Nabeya D."/>
            <person name="Jung N."/>
            <person name="Uechi K."/>
            <person name="Horii T."/>
            <person name="Iida T."/>
            <person name="Fujita J."/>
            <person name="Nakamura S."/>
        </authorList>
    </citation>
    <scope>NUCLEOTIDE SEQUENCE [LARGE SCALE GENOMIC DNA]</scope>
    <source>
        <strain evidence="1 4">JCM 6367</strain>
    </source>
</reference>
<accession>A0A375YNI0</accession>
<name>A0A375YNI0_MYCPF</name>
<sequence length="209" mass="22357">MDPQPAAPAVSAGRRSRVGQWLASRRVSQWSKAAVAAFVAFTALFGGLDRVDNGATPFAPGEEFSDGQYTVTVDRARLLETIQGGGLTVGPATPGQLYLGVVATLRNDGTIPGRLRDELDLRGVPGERFYGVFRFRDGSPITNLGPGLTEQVVFAWQVPADALAQGSTVTVRVWKKSFKQLMVTYGGKEWLDSLTDYGVTELVVGAPSP</sequence>
<dbReference type="RefSeq" id="WP_083146499.1">
    <property type="nucleotide sequence ID" value="NZ_AP022598.1"/>
</dbReference>
<dbReference type="Proteomes" id="UP000466554">
    <property type="component" value="Chromosome"/>
</dbReference>
<dbReference type="STRING" id="39692.BST38_26505"/>
<evidence type="ECO:0000313" key="4">
    <source>
        <dbReference type="Proteomes" id="UP000466554"/>
    </source>
</evidence>
<evidence type="ECO:0000313" key="2">
    <source>
        <dbReference type="EMBL" id="SRX82544.1"/>
    </source>
</evidence>
<gene>
    <name evidence="2" type="ORF">MPP7335_04308</name>
    <name evidence="1" type="ORF">MPRF_38590</name>
</gene>
<evidence type="ECO:0008006" key="5">
    <source>
        <dbReference type="Google" id="ProtNLM"/>
    </source>
</evidence>
<evidence type="ECO:0000313" key="3">
    <source>
        <dbReference type="Proteomes" id="UP000252008"/>
    </source>
</evidence>
<dbReference type="Proteomes" id="UP000252008">
    <property type="component" value="Unassembled WGS sequence"/>
</dbReference>
<keyword evidence="3" id="KW-1185">Reference proteome</keyword>
<reference evidence="2 3" key="1">
    <citation type="submission" date="2018-05" db="EMBL/GenBank/DDBJ databases">
        <authorList>
            <consortium name="IHU Genomes"/>
        </authorList>
    </citation>
    <scope>NUCLEOTIDE SEQUENCE [LARGE SCALE GENOMIC DNA]</scope>
    <source>
        <strain evidence="2 3">P7335</strain>
    </source>
</reference>
<evidence type="ECO:0000313" key="1">
    <source>
        <dbReference type="EMBL" id="BBY76960.1"/>
    </source>
</evidence>
<proteinExistence type="predicted"/>
<dbReference type="AlphaFoldDB" id="A0A375YNI0"/>
<organism evidence="2 3">
    <name type="scientific">Mycolicibacterium parafortuitum</name>
    <name type="common">Mycobacterium parafortuitum</name>
    <dbReference type="NCBI Taxonomy" id="39692"/>
    <lineage>
        <taxon>Bacteria</taxon>
        <taxon>Bacillati</taxon>
        <taxon>Actinomycetota</taxon>
        <taxon>Actinomycetes</taxon>
        <taxon>Mycobacteriales</taxon>
        <taxon>Mycobacteriaceae</taxon>
        <taxon>Mycolicibacterium</taxon>
    </lineage>
</organism>
<protein>
    <recommendedName>
        <fullName evidence="5">DUF4352 domain-containing protein</fullName>
    </recommendedName>
</protein>
<dbReference type="EMBL" id="AP022598">
    <property type="protein sequence ID" value="BBY76960.1"/>
    <property type="molecule type" value="Genomic_DNA"/>
</dbReference>